<dbReference type="EMBL" id="JYDT01000433">
    <property type="protein sequence ID" value="KRY80538.1"/>
    <property type="molecule type" value="Genomic_DNA"/>
</dbReference>
<dbReference type="Proteomes" id="UP000054995">
    <property type="component" value="Unassembled WGS sequence"/>
</dbReference>
<sequence length="323" mass="35793">MGVALLSGCLYRSRSCLKSSSITRPPRDPAIEQRSATFAGTDKSPSESSSAVLTRDLLSASVSVFSSPGQMIRVVSHPEELFHADLFIPKLRYSSANMSRLLMMRIAEIEMILRPFHWPAYAVENGEELANELLQFLVIVVSQRTNLTADRVSDGRDMSEARVLRCAHKIAVGVIDRPDLRRLSGSDTNCTLITIVSRSAYCAIFTNFPACFQHPVVDCLLSFIAFVAWRCCVDALLGGALALRMSMADNARLKDMDGFVQRQDVTFVKKISPYSVVVDAKDNLTQQPYSFTITAAHVASWLLTSVTKRGDLNRHCIFGEAYQ</sequence>
<dbReference type="EMBL" id="JYDT01000412">
    <property type="protein sequence ID" value="KRY80582.1"/>
    <property type="molecule type" value="Genomic_DNA"/>
</dbReference>
<name>A0A0V1F345_TRIPS</name>
<comment type="caution">
    <text evidence="2">The sequence shown here is derived from an EMBL/GenBank/DDBJ whole genome shotgun (WGS) entry which is preliminary data.</text>
</comment>
<dbReference type="AlphaFoldDB" id="A0A0V1F345"/>
<gene>
    <name evidence="3" type="ORF">T4D_10508</name>
    <name evidence="2" type="ORF">T4D_2236</name>
    <name evidence="1" type="ORF">T4D_7982</name>
</gene>
<evidence type="ECO:0000313" key="2">
    <source>
        <dbReference type="EMBL" id="KRY80582.1"/>
    </source>
</evidence>
<organism evidence="2 4">
    <name type="scientific">Trichinella pseudospiralis</name>
    <name type="common">Parasitic roundworm</name>
    <dbReference type="NCBI Taxonomy" id="6337"/>
    <lineage>
        <taxon>Eukaryota</taxon>
        <taxon>Metazoa</taxon>
        <taxon>Ecdysozoa</taxon>
        <taxon>Nematoda</taxon>
        <taxon>Enoplea</taxon>
        <taxon>Dorylaimia</taxon>
        <taxon>Trichinellida</taxon>
        <taxon>Trichinellidae</taxon>
        <taxon>Trichinella</taxon>
    </lineage>
</organism>
<keyword evidence="4" id="KW-1185">Reference proteome</keyword>
<protein>
    <submittedName>
        <fullName evidence="2">Uncharacterized protein</fullName>
    </submittedName>
</protein>
<evidence type="ECO:0000313" key="1">
    <source>
        <dbReference type="EMBL" id="KRY80538.1"/>
    </source>
</evidence>
<reference evidence="2 4" key="1">
    <citation type="submission" date="2015-01" db="EMBL/GenBank/DDBJ databases">
        <title>Evolution of Trichinella species and genotypes.</title>
        <authorList>
            <person name="Korhonen P.K."/>
            <person name="Edoardo P."/>
            <person name="Giuseppe L.R."/>
            <person name="Gasser R.B."/>
        </authorList>
    </citation>
    <scope>NUCLEOTIDE SEQUENCE [LARGE SCALE GENOMIC DNA]</scope>
    <source>
        <strain evidence="2">ISS470</strain>
    </source>
</reference>
<evidence type="ECO:0000313" key="3">
    <source>
        <dbReference type="EMBL" id="KRY81285.1"/>
    </source>
</evidence>
<proteinExistence type="predicted"/>
<accession>A0A0V1F345</accession>
<evidence type="ECO:0000313" key="4">
    <source>
        <dbReference type="Proteomes" id="UP000054995"/>
    </source>
</evidence>
<dbReference type="EMBL" id="JYDT01000244">
    <property type="protein sequence ID" value="KRY81285.1"/>
    <property type="molecule type" value="Genomic_DNA"/>
</dbReference>